<sequence>MWESGKKSEEDAVQVVNAPVTVSNWYPALTCGSSKPVLPSGHIPGNHHDRRAKPGEGLRCCVCLHTRYVYSHPPVLARSRPPCPSYSPPLSSLLLIVHPLLSPLLTLDSTPSLLPLSSPFPPSPRSKSPTAKATRLIVTGCEKSYRNSAVLNVSRICLMFSAMLMNAYRDERPGNDRDEQPAIRITYRTDGHLLNSRRIQASMCVSTTTVHDLLFAVDCALNTVREEDMQRSMDLIAAGCADFE</sequence>
<evidence type="ECO:0000313" key="3">
    <source>
        <dbReference type="WBParaSite" id="SSLN_0001054201-mRNA-1"/>
    </source>
</evidence>
<accession>A0A183T100</accession>
<proteinExistence type="predicted"/>
<name>A0A183T100_SCHSO</name>
<reference evidence="1 2" key="2">
    <citation type="submission" date="2018-11" db="EMBL/GenBank/DDBJ databases">
        <authorList>
            <consortium name="Pathogen Informatics"/>
        </authorList>
    </citation>
    <scope>NUCLEOTIDE SEQUENCE [LARGE SCALE GENOMIC DNA]</scope>
    <source>
        <strain evidence="1 2">NST_G2</strain>
    </source>
</reference>
<organism evidence="3">
    <name type="scientific">Schistocephalus solidus</name>
    <name type="common">Tapeworm</name>
    <dbReference type="NCBI Taxonomy" id="70667"/>
    <lineage>
        <taxon>Eukaryota</taxon>
        <taxon>Metazoa</taxon>
        <taxon>Spiralia</taxon>
        <taxon>Lophotrochozoa</taxon>
        <taxon>Platyhelminthes</taxon>
        <taxon>Cestoda</taxon>
        <taxon>Eucestoda</taxon>
        <taxon>Diphyllobothriidea</taxon>
        <taxon>Diphyllobothriidae</taxon>
        <taxon>Schistocephalus</taxon>
    </lineage>
</organism>
<protein>
    <submittedName>
        <fullName evidence="1 3">Uncharacterized protein</fullName>
    </submittedName>
</protein>
<dbReference type="EMBL" id="UYSU01035683">
    <property type="protein sequence ID" value="VDL96533.1"/>
    <property type="molecule type" value="Genomic_DNA"/>
</dbReference>
<reference evidence="3" key="1">
    <citation type="submission" date="2016-06" db="UniProtKB">
        <authorList>
            <consortium name="WormBaseParasite"/>
        </authorList>
    </citation>
    <scope>IDENTIFICATION</scope>
</reference>
<keyword evidence="2" id="KW-1185">Reference proteome</keyword>
<evidence type="ECO:0000313" key="1">
    <source>
        <dbReference type="EMBL" id="VDL96533.1"/>
    </source>
</evidence>
<evidence type="ECO:0000313" key="2">
    <source>
        <dbReference type="Proteomes" id="UP000275846"/>
    </source>
</evidence>
<dbReference type="Proteomes" id="UP000275846">
    <property type="component" value="Unassembled WGS sequence"/>
</dbReference>
<dbReference type="WBParaSite" id="SSLN_0001054201-mRNA-1">
    <property type="protein sequence ID" value="SSLN_0001054201-mRNA-1"/>
    <property type="gene ID" value="SSLN_0001054201"/>
</dbReference>
<dbReference type="AlphaFoldDB" id="A0A183T100"/>
<dbReference type="OrthoDB" id="425014at2759"/>
<gene>
    <name evidence="1" type="ORF">SSLN_LOCUS10148</name>
</gene>